<dbReference type="PROSITE" id="PS51257">
    <property type="entry name" value="PROKAR_LIPOPROTEIN"/>
    <property type="match status" value="1"/>
</dbReference>
<dbReference type="Gene3D" id="2.60.120.430">
    <property type="entry name" value="Galactose-binding lectin"/>
    <property type="match status" value="1"/>
</dbReference>
<dbReference type="STRING" id="1117647.M5M_16955"/>
<reference evidence="3 4" key="1">
    <citation type="journal article" date="2013" name="Genome Announc.">
        <title>Complete genome sequence of Simiduia agarivorans SA1(T), a marine bacterium able to degrade a variety of polysaccharides.</title>
        <authorList>
            <person name="Lin S.Y."/>
            <person name="Shieh W.Y."/>
            <person name="Chen J.S."/>
            <person name="Tang S.L."/>
        </authorList>
    </citation>
    <scope>NUCLEOTIDE SEQUENCE [LARGE SCALE GENOMIC DNA]</scope>
    <source>
        <strain evidence="4">DSM 21679 / JCM 13881 / BCRC 17597 / SA1</strain>
    </source>
</reference>
<dbReference type="SUPFAM" id="SSF51445">
    <property type="entry name" value="(Trans)glycosidases"/>
    <property type="match status" value="1"/>
</dbReference>
<evidence type="ECO:0000256" key="1">
    <source>
        <dbReference type="SAM" id="SignalP"/>
    </source>
</evidence>
<feature type="signal peptide" evidence="1">
    <location>
        <begin position="1"/>
        <end position="24"/>
    </location>
</feature>
<dbReference type="RefSeq" id="WP_015048674.1">
    <property type="nucleotide sequence ID" value="NC_018868.3"/>
</dbReference>
<dbReference type="OrthoDB" id="9760450at2"/>
<dbReference type="Gene3D" id="3.20.20.80">
    <property type="entry name" value="Glycosidases"/>
    <property type="match status" value="1"/>
</dbReference>
<dbReference type="EMBL" id="CP003746">
    <property type="protein sequence ID" value="AFV00522.1"/>
    <property type="molecule type" value="Genomic_DNA"/>
</dbReference>
<keyword evidence="4" id="KW-1185">Reference proteome</keyword>
<gene>
    <name evidence="3" type="ordered locus">M5M_16955</name>
</gene>
<dbReference type="KEGG" id="saga:M5M_16955"/>
<evidence type="ECO:0000259" key="2">
    <source>
        <dbReference type="Pfam" id="PF17992"/>
    </source>
</evidence>
<dbReference type="AlphaFoldDB" id="K4KNA1"/>
<keyword evidence="1" id="KW-0732">Signal</keyword>
<feature type="chain" id="PRO_5003880825" evidence="1">
    <location>
        <begin position="25"/>
        <end position="761"/>
    </location>
</feature>
<dbReference type="InterPro" id="IPR017853">
    <property type="entry name" value="GH"/>
</dbReference>
<dbReference type="Pfam" id="PF17992">
    <property type="entry name" value="Agarase_CBM"/>
    <property type="match status" value="1"/>
</dbReference>
<evidence type="ECO:0000313" key="3">
    <source>
        <dbReference type="EMBL" id="AFV00522.1"/>
    </source>
</evidence>
<dbReference type="Proteomes" id="UP000000466">
    <property type="component" value="Chromosome"/>
</dbReference>
<name>K4KNA1_SIMAS</name>
<accession>K4KNA1</accession>
<protein>
    <submittedName>
        <fullName evidence="3">Beta-agarase</fullName>
    </submittedName>
</protein>
<feature type="domain" description="Agarase CBM-like" evidence="2">
    <location>
        <begin position="62"/>
        <end position="213"/>
    </location>
</feature>
<dbReference type="InterPro" id="IPR040669">
    <property type="entry name" value="Agarase_CBM"/>
</dbReference>
<proteinExistence type="predicted"/>
<dbReference type="eggNOG" id="COG1874">
    <property type="taxonomic scope" value="Bacteria"/>
</dbReference>
<organism evidence="3 4">
    <name type="scientific">Simiduia agarivorans (strain DSM 21679 / JCM 13881 / BCRC 17597 / SA1)</name>
    <dbReference type="NCBI Taxonomy" id="1117647"/>
    <lineage>
        <taxon>Bacteria</taxon>
        <taxon>Pseudomonadati</taxon>
        <taxon>Pseudomonadota</taxon>
        <taxon>Gammaproteobacteria</taxon>
        <taxon>Cellvibrionales</taxon>
        <taxon>Cellvibrionaceae</taxon>
        <taxon>Simiduia</taxon>
    </lineage>
</organism>
<sequence>MINRINRPLARTCALALIPALWLAGCSQPAPEGKSETVQLVYDFAAGLPESMSASGVDLAVAQEALQAVFNTETYQPTLSIIPAQPFDWSNAGDNIGLALDVTNTGDHSAQLFVYIYDADGGYAARSFNVAVGTQESFIFDLNGPALAVDTGMRSDPQLYNSSLTPMTWMWGHKHINLAKISKVDLLMKSIVSDRQVTIDNLRITSNGEFEPQRLEGIFDQYGQFVNKDWPGKIHSDKELIASRDAEAAAIAAAPKFEDRSLYGGWKNGPKLEATGYFRTEKVGGKWALVDPEGYLFWATGVDNMRMANTATMTGMDYHTANESEAKEANLPVHSIAASAKTTAREGRFVASELRRNMFAWLPSMDDPLAKHYGYRPEVHTGPVKQGESYSFYLANLQRKYGDNYMDSWRQLTLDRQLAWGFTTLGNWADPSLYQNKKIAYVANGWILGDHKRISSGDDFWGPMHDPFDPGFADSVRKTITQVAAEVNGDPWCMGVFIDNELSWGRMGTEIGHYGLAIYTLRRNAADSPAKAAFVALLKAQYESAEALAAAWQQPVADWESFAEGFTYEGKFTGSMQQDLGDLLEALSTQFFKVIQAELKAQMPNHLFLGSRFADWGMTPEVVRGAAKHVDVVSYNFYTEGIAADWWDFLPAVDMPSIIGEFHFGALDTGVFHAGLVSAESQADRGRMFQDYMRSMIDNPWFIGAHWFQYIDSPASGRAWDGENYNVGFVSYVDQPYTELVEAAKALNAELYPRRFGDLKP</sequence>
<dbReference type="HOGENOM" id="CLU_013448_0_0_6"/>
<evidence type="ECO:0000313" key="4">
    <source>
        <dbReference type="Proteomes" id="UP000000466"/>
    </source>
</evidence>